<dbReference type="EMBL" id="LT981265">
    <property type="protein sequence ID" value="SPC34369.1"/>
    <property type="molecule type" value="Genomic_DNA"/>
</dbReference>
<organism evidence="1 2">
    <name type="scientific">Candidatus Nitrosocaldus cavascurensis</name>
    <dbReference type="NCBI Taxonomy" id="2058097"/>
    <lineage>
        <taxon>Archaea</taxon>
        <taxon>Nitrososphaerota</taxon>
        <taxon>Nitrososphaeria</taxon>
        <taxon>Candidatus Nitrosocaldales</taxon>
        <taxon>Candidatus Nitrosocaldaceae</taxon>
        <taxon>Candidatus Nitrosocaldus</taxon>
    </lineage>
</organism>
<proteinExistence type="predicted"/>
<sequence>MNYCSKDDDVVTVDSDGKITIRVERMEVEHIYPCIFNDRVLLFIKDEDGMLNCYEVEDEYLKSQIMDNPSHNSIVRILQQIIDNEKV</sequence>
<dbReference type="RefSeq" id="WP_103286964.1">
    <property type="nucleotide sequence ID" value="NZ_LT981265.1"/>
</dbReference>
<reference evidence="2" key="1">
    <citation type="submission" date="2018-01" db="EMBL/GenBank/DDBJ databases">
        <authorList>
            <person name="Kerou L M."/>
        </authorList>
    </citation>
    <scope>NUCLEOTIDE SEQUENCE [LARGE SCALE GENOMIC DNA]</scope>
    <source>
        <strain evidence="2">SCU2</strain>
    </source>
</reference>
<gene>
    <name evidence="1" type="ORF">NCAV_1202</name>
</gene>
<protein>
    <submittedName>
        <fullName evidence="1">Uncharacterized protein</fullName>
    </submittedName>
</protein>
<name>A0A2K5ARX7_9ARCH</name>
<accession>A0A2K5ARX7</accession>
<dbReference type="Proteomes" id="UP000236248">
    <property type="component" value="Chromosome NCAV"/>
</dbReference>
<dbReference type="GeneID" id="41595207"/>
<dbReference type="KEGG" id="ncv:NCAV_1202"/>
<dbReference type="AlphaFoldDB" id="A0A2K5ARX7"/>
<evidence type="ECO:0000313" key="2">
    <source>
        <dbReference type="Proteomes" id="UP000236248"/>
    </source>
</evidence>
<keyword evidence="2" id="KW-1185">Reference proteome</keyword>
<evidence type="ECO:0000313" key="1">
    <source>
        <dbReference type="EMBL" id="SPC34369.1"/>
    </source>
</evidence>